<protein>
    <submittedName>
        <fullName evidence="1">Trk system potassium transporter TrkA</fullName>
    </submittedName>
</protein>
<proteinExistence type="predicted"/>
<accession>A0AC61RGH6</accession>
<gene>
    <name evidence="1" type="primary">trkA</name>
    <name evidence="1" type="ORF">E5331_10165</name>
</gene>
<dbReference type="Proteomes" id="UP000306319">
    <property type="component" value="Unassembled WGS sequence"/>
</dbReference>
<organism evidence="1 2">
    <name type="scientific">Lepagella muris</name>
    <dbReference type="NCBI Taxonomy" id="3032870"/>
    <lineage>
        <taxon>Bacteria</taxon>
        <taxon>Pseudomonadati</taxon>
        <taxon>Bacteroidota</taxon>
        <taxon>Bacteroidia</taxon>
        <taxon>Bacteroidales</taxon>
        <taxon>Muribaculaceae</taxon>
        <taxon>Lepagella</taxon>
    </lineage>
</organism>
<evidence type="ECO:0000313" key="2">
    <source>
        <dbReference type="Proteomes" id="UP000306319"/>
    </source>
</evidence>
<comment type="caution">
    <text evidence="1">The sequence shown here is derived from an EMBL/GenBank/DDBJ whole genome shotgun (WGS) entry which is preliminary data.</text>
</comment>
<name>A0AC61RGH6_9BACT</name>
<evidence type="ECO:0000313" key="1">
    <source>
        <dbReference type="EMBL" id="TGY78449.1"/>
    </source>
</evidence>
<sequence length="444" mass="49497">MKIVIAGAGEVGTHLAKLLSNEDQDIILLDSDQSRLDVINDNYNLMTWNGSTSSFDTLRDVGVDNTDLYIAVTPYETRNLTSCAIAKRLGAKKTVARIDSSEFLDSHNGEILKDIGADFLIYPEDLAADEINLSLAHNWARYWGELHGGGLLLIGVKLHSQSPLINYKLKDLPVREHNFHVAAIKRNNETIIPGGNDKLEFDDIVYFITTPPYIQIVRDLCGKKKRVIKKALIMGGSRIARRFAKRFHDKFHIKIIDNDRDNCEYMATALPDCEIVYGDGRDIEVLRENNIYQYDAFLALTDFSETNILSCLSAKEFGVPKTIADVENLQFVSQAENLNIGTIINKKLLASSHIFKILLDADQSNAKCLALADAEVAEMPVRHGAKIAKAPVKDLHLPFGMTLAAMVRDNECMLVSGNTHLQPGDFVVVFCLSGTISKIEKWFN</sequence>
<keyword evidence="2" id="KW-1185">Reference proteome</keyword>
<reference evidence="1" key="1">
    <citation type="submission" date="2019-04" db="EMBL/GenBank/DDBJ databases">
        <title>Microbes associate with the intestines of laboratory mice.</title>
        <authorList>
            <person name="Navarre W."/>
            <person name="Wong E."/>
            <person name="Huang K."/>
            <person name="Tropini C."/>
            <person name="Ng K."/>
            <person name="Yu B."/>
        </authorList>
    </citation>
    <scope>NUCLEOTIDE SEQUENCE</scope>
    <source>
        <strain evidence="1">NM04_E33</strain>
    </source>
</reference>
<dbReference type="EMBL" id="SRYB01000013">
    <property type="protein sequence ID" value="TGY78449.1"/>
    <property type="molecule type" value="Genomic_DNA"/>
</dbReference>